<feature type="non-terminal residue" evidence="1">
    <location>
        <position position="49"/>
    </location>
</feature>
<dbReference type="InParanoid" id="E2C4L0"/>
<feature type="non-terminal residue" evidence="1">
    <location>
        <position position="1"/>
    </location>
</feature>
<evidence type="ECO:0000313" key="1">
    <source>
        <dbReference type="EMBL" id="EFN77120.1"/>
    </source>
</evidence>
<sequence length="49" mass="5765">GPGLKLHSRYFGPYEILSRLRNDRYLVQKVSEHEGPQQTSTFADNMKLW</sequence>
<organism evidence="2">
    <name type="scientific">Harpegnathos saltator</name>
    <name type="common">Jerdon's jumping ant</name>
    <dbReference type="NCBI Taxonomy" id="610380"/>
    <lineage>
        <taxon>Eukaryota</taxon>
        <taxon>Metazoa</taxon>
        <taxon>Ecdysozoa</taxon>
        <taxon>Arthropoda</taxon>
        <taxon>Hexapoda</taxon>
        <taxon>Insecta</taxon>
        <taxon>Pterygota</taxon>
        <taxon>Neoptera</taxon>
        <taxon>Endopterygota</taxon>
        <taxon>Hymenoptera</taxon>
        <taxon>Apocrita</taxon>
        <taxon>Aculeata</taxon>
        <taxon>Formicoidea</taxon>
        <taxon>Formicidae</taxon>
        <taxon>Ponerinae</taxon>
        <taxon>Ponerini</taxon>
        <taxon>Harpegnathos</taxon>
    </lineage>
</organism>
<protein>
    <submittedName>
        <fullName evidence="1">Uncharacterized protein</fullName>
    </submittedName>
</protein>
<gene>
    <name evidence="1" type="ORF">EAI_02712</name>
</gene>
<proteinExistence type="predicted"/>
<name>E2C4L0_HARSA</name>
<dbReference type="STRING" id="610380.E2C4L0"/>
<accession>E2C4L0</accession>
<dbReference type="Proteomes" id="UP000008237">
    <property type="component" value="Unassembled WGS sequence"/>
</dbReference>
<evidence type="ECO:0000313" key="2">
    <source>
        <dbReference type="Proteomes" id="UP000008237"/>
    </source>
</evidence>
<dbReference type="AlphaFoldDB" id="E2C4L0"/>
<dbReference type="EMBL" id="GL452519">
    <property type="protein sequence ID" value="EFN77120.1"/>
    <property type="molecule type" value="Genomic_DNA"/>
</dbReference>
<keyword evidence="2" id="KW-1185">Reference proteome</keyword>
<reference evidence="1 2" key="1">
    <citation type="journal article" date="2010" name="Science">
        <title>Genomic comparison of the ants Camponotus floridanus and Harpegnathos saltator.</title>
        <authorList>
            <person name="Bonasio R."/>
            <person name="Zhang G."/>
            <person name="Ye C."/>
            <person name="Mutti N.S."/>
            <person name="Fang X."/>
            <person name="Qin N."/>
            <person name="Donahue G."/>
            <person name="Yang P."/>
            <person name="Li Q."/>
            <person name="Li C."/>
            <person name="Zhang P."/>
            <person name="Huang Z."/>
            <person name="Berger S.L."/>
            <person name="Reinberg D."/>
            <person name="Wang J."/>
            <person name="Liebig J."/>
        </authorList>
    </citation>
    <scope>NUCLEOTIDE SEQUENCE [LARGE SCALE GENOMIC DNA]</scope>
    <source>
        <strain evidence="1 2">R22 G/1</strain>
    </source>
</reference>